<proteinExistence type="inferred from homology"/>
<dbReference type="InterPro" id="IPR007213">
    <property type="entry name" value="Ppm1/Ppm2/Tcmp"/>
</dbReference>
<evidence type="ECO:0000256" key="4">
    <source>
        <dbReference type="ARBA" id="ARBA00017497"/>
    </source>
</evidence>
<evidence type="ECO:0000256" key="3">
    <source>
        <dbReference type="ARBA" id="ARBA00012834"/>
    </source>
</evidence>
<feature type="binding site" evidence="9">
    <location>
        <begin position="151"/>
        <end position="152"/>
    </location>
    <ligand>
        <name>S-adenosyl-L-methionine</name>
        <dbReference type="ChEBI" id="CHEBI:59789"/>
    </ligand>
</feature>
<evidence type="ECO:0000256" key="6">
    <source>
        <dbReference type="ARBA" id="ARBA00022679"/>
    </source>
</evidence>
<dbReference type="GO" id="GO:0032259">
    <property type="term" value="P:methylation"/>
    <property type="evidence" value="ECO:0007669"/>
    <property type="project" value="UniProtKB-KW"/>
</dbReference>
<evidence type="ECO:0000256" key="10">
    <source>
        <dbReference type="SAM" id="MobiDB-lite"/>
    </source>
</evidence>
<evidence type="ECO:0000256" key="9">
    <source>
        <dbReference type="PIRSR" id="PIRSR016305-1"/>
    </source>
</evidence>
<dbReference type="EC" id="2.1.1.233" evidence="3 8"/>
<evidence type="ECO:0000313" key="12">
    <source>
        <dbReference type="Proteomes" id="UP001151518"/>
    </source>
</evidence>
<evidence type="ECO:0000256" key="7">
    <source>
        <dbReference type="ARBA" id="ARBA00022691"/>
    </source>
</evidence>
<comment type="catalytic activity">
    <reaction evidence="1 8">
        <text>[phosphatase 2A protein]-C-terminal L-leucine + S-adenosyl-L-methionine = [phosphatase 2A protein]-C-terminal L-leucine methyl ester + S-adenosyl-L-homocysteine</text>
        <dbReference type="Rhea" id="RHEA:48544"/>
        <dbReference type="Rhea" id="RHEA-COMP:12134"/>
        <dbReference type="Rhea" id="RHEA-COMP:12135"/>
        <dbReference type="ChEBI" id="CHEBI:57856"/>
        <dbReference type="ChEBI" id="CHEBI:59789"/>
        <dbReference type="ChEBI" id="CHEBI:90516"/>
        <dbReference type="ChEBI" id="CHEBI:90517"/>
        <dbReference type="EC" id="2.1.1.233"/>
    </reaction>
</comment>
<dbReference type="GO" id="GO:0018423">
    <property type="term" value="F:protein C-terminal leucine carboxyl O-methyltransferase activity"/>
    <property type="evidence" value="ECO:0007669"/>
    <property type="project" value="UniProtKB-EC"/>
</dbReference>
<dbReference type="Pfam" id="PF04072">
    <property type="entry name" value="LCM"/>
    <property type="match status" value="1"/>
</dbReference>
<evidence type="ECO:0000256" key="8">
    <source>
        <dbReference type="PIRNR" id="PIRNR016305"/>
    </source>
</evidence>
<dbReference type="PANTHER" id="PTHR13600">
    <property type="entry name" value="LEUCINE CARBOXYL METHYLTRANSFERASE"/>
    <property type="match status" value="1"/>
</dbReference>
<feature type="region of interest" description="Disordered" evidence="10">
    <location>
        <begin position="1"/>
        <end position="21"/>
    </location>
</feature>
<reference evidence="11" key="1">
    <citation type="submission" date="2022-07" db="EMBL/GenBank/DDBJ databases">
        <title>Phylogenomic reconstructions and comparative analyses of Kickxellomycotina fungi.</title>
        <authorList>
            <person name="Reynolds N.K."/>
            <person name="Stajich J.E."/>
            <person name="Barry K."/>
            <person name="Grigoriev I.V."/>
            <person name="Crous P."/>
            <person name="Smith M.E."/>
        </authorList>
    </citation>
    <scope>NUCLEOTIDE SEQUENCE</scope>
    <source>
        <strain evidence="11">NRRL 3115</strain>
    </source>
</reference>
<organism evidence="11 12">
    <name type="scientific">Coemansia spiralis</name>
    <dbReference type="NCBI Taxonomy" id="417178"/>
    <lineage>
        <taxon>Eukaryota</taxon>
        <taxon>Fungi</taxon>
        <taxon>Fungi incertae sedis</taxon>
        <taxon>Zoopagomycota</taxon>
        <taxon>Kickxellomycotina</taxon>
        <taxon>Kickxellomycetes</taxon>
        <taxon>Kickxellales</taxon>
        <taxon>Kickxellaceae</taxon>
        <taxon>Coemansia</taxon>
    </lineage>
</organism>
<comment type="similarity">
    <text evidence="2 8">Belongs to the methyltransferase superfamily. LCMT family.</text>
</comment>
<name>A0A9W8G2C2_9FUNG</name>
<gene>
    <name evidence="11" type="primary">PPM1</name>
    <name evidence="11" type="ORF">GGI25_003256</name>
</gene>
<dbReference type="Proteomes" id="UP001151518">
    <property type="component" value="Unassembled WGS sequence"/>
</dbReference>
<sequence length="315" mass="35950">MEHRRPSGLESDAAVQQTSDDAAVSRESAARLGYIADPFIKHFIKHPQRRAPLINRGTYCRFHGIQRVLREFVAAALQPRVQCVVLGAGLDTSFFLLSPNLRYFEVDFADITAKKAQMVWRKGALRERLPEDTRVVGAELHSETYNLIAGDLREFPSVMARLQERGFDCEAPTLFVSECVLVYLDPVCSDAILDWITTNVPRAGVVTYEQIRPDDRFGQMMIGNLRARGLELRGLLAYPTLESTKNRFLTRGWRVARAVDLAEYHDHCVDKRELDRLAALELLDEWEEFRLLAQHYAFTFAYTADSLPFSSIHFP</sequence>
<feature type="binding site" evidence="9">
    <location>
        <position position="87"/>
    </location>
    <ligand>
        <name>S-adenosyl-L-methionine</name>
        <dbReference type="ChEBI" id="CHEBI:59789"/>
    </ligand>
</feature>
<keyword evidence="7 8" id="KW-0949">S-adenosyl-L-methionine</keyword>
<dbReference type="SUPFAM" id="SSF53335">
    <property type="entry name" value="S-adenosyl-L-methionine-dependent methyltransferases"/>
    <property type="match status" value="1"/>
</dbReference>
<keyword evidence="6 8" id="KW-0808">Transferase</keyword>
<dbReference type="InterPro" id="IPR029063">
    <property type="entry name" value="SAM-dependent_MTases_sf"/>
</dbReference>
<feature type="binding site" evidence="9">
    <location>
        <position position="178"/>
    </location>
    <ligand>
        <name>S-adenosyl-L-methionine</name>
        <dbReference type="ChEBI" id="CHEBI:59789"/>
    </ligand>
</feature>
<accession>A0A9W8G2C2</accession>
<comment type="function">
    <text evidence="8">Methylates the carboxyl group of the C-terminal leucine residue of protein phosphatase 2A catalytic subunits to form alpha-leucine ester residues.</text>
</comment>
<dbReference type="PIRSF" id="PIRSF016305">
    <property type="entry name" value="LCM_mtfrase"/>
    <property type="match status" value="1"/>
</dbReference>
<keyword evidence="5 8" id="KW-0489">Methyltransferase</keyword>
<dbReference type="OrthoDB" id="203237at2759"/>
<evidence type="ECO:0000256" key="5">
    <source>
        <dbReference type="ARBA" id="ARBA00022603"/>
    </source>
</evidence>
<protein>
    <recommendedName>
        <fullName evidence="4 8">Leucine carboxyl methyltransferase 1</fullName>
        <ecNumber evidence="3 8">2.1.1.233</ecNumber>
    </recommendedName>
</protein>
<dbReference type="Gene3D" id="3.40.50.150">
    <property type="entry name" value="Vaccinia Virus protein VP39"/>
    <property type="match status" value="1"/>
</dbReference>
<dbReference type="AlphaFoldDB" id="A0A9W8G2C2"/>
<evidence type="ECO:0000313" key="11">
    <source>
        <dbReference type="EMBL" id="KAJ2677160.1"/>
    </source>
</evidence>
<comment type="caution">
    <text evidence="11">The sequence shown here is derived from an EMBL/GenBank/DDBJ whole genome shotgun (WGS) entry which is preliminary data.</text>
</comment>
<evidence type="ECO:0000256" key="2">
    <source>
        <dbReference type="ARBA" id="ARBA00010703"/>
    </source>
</evidence>
<dbReference type="PANTHER" id="PTHR13600:SF21">
    <property type="entry name" value="LEUCINE CARBOXYL METHYLTRANSFERASE 1"/>
    <property type="match status" value="1"/>
</dbReference>
<feature type="binding site" evidence="9">
    <location>
        <position position="61"/>
    </location>
    <ligand>
        <name>S-adenosyl-L-methionine</name>
        <dbReference type="ChEBI" id="CHEBI:59789"/>
    </ligand>
</feature>
<dbReference type="InterPro" id="IPR016651">
    <property type="entry name" value="LCMT1"/>
</dbReference>
<evidence type="ECO:0000256" key="1">
    <source>
        <dbReference type="ARBA" id="ARBA00000724"/>
    </source>
</evidence>
<dbReference type="EMBL" id="JANBTW010000034">
    <property type="protein sequence ID" value="KAJ2677160.1"/>
    <property type="molecule type" value="Genomic_DNA"/>
</dbReference>